<dbReference type="FunCoup" id="S0EUF9">
    <property type="interactions" value="186"/>
</dbReference>
<feature type="domain" description="ABC3 transporter permease C-terminal" evidence="8">
    <location>
        <begin position="280"/>
        <end position="405"/>
    </location>
</feature>
<evidence type="ECO:0000256" key="7">
    <source>
        <dbReference type="SAM" id="Phobius"/>
    </source>
</evidence>
<feature type="transmembrane region" description="Helical" evidence="7">
    <location>
        <begin position="322"/>
        <end position="351"/>
    </location>
</feature>
<keyword evidence="4 7" id="KW-1133">Transmembrane helix</keyword>
<protein>
    <submittedName>
        <fullName evidence="10">ABC-type antimicrobial peptide transport system,permease component</fullName>
    </submittedName>
</protein>
<keyword evidence="11" id="KW-1185">Reference proteome</keyword>
<dbReference type="GO" id="GO:0005886">
    <property type="term" value="C:plasma membrane"/>
    <property type="evidence" value="ECO:0007669"/>
    <property type="project" value="UniProtKB-SubCell"/>
</dbReference>
<dbReference type="GO" id="GO:0022857">
    <property type="term" value="F:transmembrane transporter activity"/>
    <property type="evidence" value="ECO:0007669"/>
    <property type="project" value="TreeGrafter"/>
</dbReference>
<dbReference type="Pfam" id="PF12704">
    <property type="entry name" value="MacB_PCD"/>
    <property type="match status" value="1"/>
</dbReference>
<dbReference type="RefSeq" id="WP_016482860.1">
    <property type="nucleotide sequence ID" value="NC_021487.1"/>
</dbReference>
<dbReference type="InParanoid" id="S0EUF9"/>
<dbReference type="AlphaFoldDB" id="S0EUF9"/>
<dbReference type="EMBL" id="HF951689">
    <property type="protein sequence ID" value="CCW35324.1"/>
    <property type="molecule type" value="Genomic_DNA"/>
</dbReference>
<keyword evidence="3 7" id="KW-0812">Transmembrane</keyword>
<gene>
    <name evidence="10" type="ORF">CCALI_01508</name>
</gene>
<evidence type="ECO:0000259" key="8">
    <source>
        <dbReference type="Pfam" id="PF02687"/>
    </source>
</evidence>
<accession>S0EUF9</accession>
<evidence type="ECO:0000259" key="9">
    <source>
        <dbReference type="Pfam" id="PF12704"/>
    </source>
</evidence>
<dbReference type="OrthoDB" id="9770036at2"/>
<dbReference type="InterPro" id="IPR050250">
    <property type="entry name" value="Macrolide_Exporter_MacB"/>
</dbReference>
<dbReference type="PANTHER" id="PTHR30572">
    <property type="entry name" value="MEMBRANE COMPONENT OF TRANSPORTER-RELATED"/>
    <property type="match status" value="1"/>
</dbReference>
<evidence type="ECO:0000256" key="2">
    <source>
        <dbReference type="ARBA" id="ARBA00022475"/>
    </source>
</evidence>
<dbReference type="InterPro" id="IPR003838">
    <property type="entry name" value="ABC3_permease_C"/>
</dbReference>
<name>S0EUF9_CHTCT</name>
<dbReference type="KEGG" id="ccz:CCALI_01508"/>
<dbReference type="InterPro" id="IPR025857">
    <property type="entry name" value="MacB_PCD"/>
</dbReference>
<evidence type="ECO:0000256" key="4">
    <source>
        <dbReference type="ARBA" id="ARBA00022989"/>
    </source>
</evidence>
<organism evidence="10 11">
    <name type="scientific">Chthonomonas calidirosea (strain DSM 23976 / ICMP 18418 / T49)</name>
    <dbReference type="NCBI Taxonomy" id="1303518"/>
    <lineage>
        <taxon>Bacteria</taxon>
        <taxon>Bacillati</taxon>
        <taxon>Armatimonadota</taxon>
        <taxon>Chthonomonadia</taxon>
        <taxon>Chthonomonadales</taxon>
        <taxon>Chthonomonadaceae</taxon>
        <taxon>Chthonomonas</taxon>
    </lineage>
</organism>
<dbReference type="PANTHER" id="PTHR30572:SF4">
    <property type="entry name" value="ABC TRANSPORTER PERMEASE YTRF"/>
    <property type="match status" value="1"/>
</dbReference>
<dbReference type="PATRIC" id="fig|1303518.3.peg.1547"/>
<feature type="domain" description="MacB-like periplasmic core" evidence="9">
    <location>
        <begin position="21"/>
        <end position="241"/>
    </location>
</feature>
<keyword evidence="5 7" id="KW-0472">Membrane</keyword>
<comment type="similarity">
    <text evidence="6">Belongs to the ABC-4 integral membrane protein family.</text>
</comment>
<dbReference type="STRING" id="454171.CP488_02589"/>
<feature type="transmembrane region" description="Helical" evidence="7">
    <location>
        <begin position="21"/>
        <end position="42"/>
    </location>
</feature>
<proteinExistence type="inferred from homology"/>
<evidence type="ECO:0000256" key="3">
    <source>
        <dbReference type="ARBA" id="ARBA00022692"/>
    </source>
</evidence>
<comment type="subcellular location">
    <subcellularLocation>
        <location evidence="1">Cell membrane</location>
        <topology evidence="1">Multi-pass membrane protein</topology>
    </subcellularLocation>
</comment>
<evidence type="ECO:0000256" key="6">
    <source>
        <dbReference type="ARBA" id="ARBA00038076"/>
    </source>
</evidence>
<reference evidence="11" key="1">
    <citation type="submission" date="2013-03" db="EMBL/GenBank/DDBJ databases">
        <title>Genome sequence of Chthonomonas calidirosea, the first sequenced genome from the Armatimonadetes phylum (formally candidate division OP10).</title>
        <authorList>
            <person name="Lee K.C.Y."/>
            <person name="Morgan X.C."/>
            <person name="Dunfield P.F."/>
            <person name="Tamas I."/>
            <person name="Houghton K.M."/>
            <person name="Vyssotski M."/>
            <person name="Ryan J.L.J."/>
            <person name="Lagutin K."/>
            <person name="McDonald I.R."/>
            <person name="Stott M.B."/>
        </authorList>
    </citation>
    <scope>NUCLEOTIDE SEQUENCE [LARGE SCALE GENOMIC DNA]</scope>
    <source>
        <strain evidence="11">DSM 23976 / ICMP 18418 / T49</strain>
    </source>
</reference>
<dbReference type="eggNOG" id="COG0577">
    <property type="taxonomic scope" value="Bacteria"/>
</dbReference>
<dbReference type="Proteomes" id="UP000014227">
    <property type="component" value="Chromosome I"/>
</dbReference>
<evidence type="ECO:0000313" key="11">
    <source>
        <dbReference type="Proteomes" id="UP000014227"/>
    </source>
</evidence>
<dbReference type="Pfam" id="PF02687">
    <property type="entry name" value="FtsX"/>
    <property type="match status" value="1"/>
</dbReference>
<feature type="transmembrane region" description="Helical" evidence="7">
    <location>
        <begin position="371"/>
        <end position="395"/>
    </location>
</feature>
<evidence type="ECO:0000313" key="10">
    <source>
        <dbReference type="EMBL" id="CCW35324.1"/>
    </source>
</evidence>
<keyword evidence="2" id="KW-1003">Cell membrane</keyword>
<evidence type="ECO:0000256" key="5">
    <source>
        <dbReference type="ARBA" id="ARBA00023136"/>
    </source>
</evidence>
<sequence length="412" mass="44807">MTFWHCLITALNNLRMNKLRSGLTMLGIIIGVSAVIMMVAILQGMSRRVAAEFEKMGSNLIMVIYEPDNKTHNRAVRHIDGFKMRDVEDILQRCNLITRVSPQLPLPNSTAVHNGKHLDVQIYGVMPDYSALLDVPLASGRFITELDLQQWAKVCVIGSKVATELFGKQNPIGAEIDLNNIPFTVVGVAKPKGRSFMGDQDTLVYAPLSTVQQRMVGTDLVGIIYAQPVSLQKMEPAKDQIWRCLMRRYADVPGIKVDSLDSVLQSITTVFAAFTLVLGSIAALALLVGGIGIMNIMLVSVTERTREIGLRKAVGAKQKDILIQFLIESATLSGIGGLTGVGIGSALSYAIGYISTFIKALNNNGHKGLAIYVPLWAVVGAFVFSAGVGVFFGLYPAIRASKLDPIQALRYE</sequence>
<evidence type="ECO:0000256" key="1">
    <source>
        <dbReference type="ARBA" id="ARBA00004651"/>
    </source>
</evidence>
<feature type="transmembrane region" description="Helical" evidence="7">
    <location>
        <begin position="270"/>
        <end position="301"/>
    </location>
</feature>
<dbReference type="HOGENOM" id="CLU_000604_8_0_0"/>